<keyword evidence="1" id="KW-0732">Signal</keyword>
<dbReference type="EMBL" id="BAAAQF010000001">
    <property type="protein sequence ID" value="GAA1659966.1"/>
    <property type="molecule type" value="Genomic_DNA"/>
</dbReference>
<comment type="caution">
    <text evidence="2">The sequence shown here is derived from an EMBL/GenBank/DDBJ whole genome shotgun (WGS) entry which is preliminary data.</text>
</comment>
<feature type="signal peptide" evidence="1">
    <location>
        <begin position="1"/>
        <end position="29"/>
    </location>
</feature>
<organism evidence="2 3">
    <name type="scientific">Glycomyces endophyticus</name>
    <dbReference type="NCBI Taxonomy" id="480996"/>
    <lineage>
        <taxon>Bacteria</taxon>
        <taxon>Bacillati</taxon>
        <taxon>Actinomycetota</taxon>
        <taxon>Actinomycetes</taxon>
        <taxon>Glycomycetales</taxon>
        <taxon>Glycomycetaceae</taxon>
        <taxon>Glycomyces</taxon>
    </lineage>
</organism>
<keyword evidence="3" id="KW-1185">Reference proteome</keyword>
<evidence type="ECO:0008006" key="4">
    <source>
        <dbReference type="Google" id="ProtNLM"/>
    </source>
</evidence>
<dbReference type="NCBIfam" id="NF038134">
    <property type="entry name" value="choice_anch_M"/>
    <property type="match status" value="1"/>
</dbReference>
<name>A0ABN2FVA2_9ACTN</name>
<dbReference type="Proteomes" id="UP001499851">
    <property type="component" value="Unassembled WGS sequence"/>
</dbReference>
<dbReference type="NCBIfam" id="TIGR03769">
    <property type="entry name" value="P_ac_wall_RPT"/>
    <property type="match status" value="1"/>
</dbReference>
<evidence type="ECO:0000313" key="2">
    <source>
        <dbReference type="EMBL" id="GAA1659966.1"/>
    </source>
</evidence>
<evidence type="ECO:0000256" key="1">
    <source>
        <dbReference type="SAM" id="SignalP"/>
    </source>
</evidence>
<sequence length="209" mass="22155">MLTMRADTIKAGAVVGAVAALAFAGQAHAATISSGHVDALSFTYDPVANELGIEVLDHSGPTVYDPANVDFDVHSGHLVNRPSATPCRFDAGDNWVIPRLESSGLLWAGWSTEELDLDDFGGELHAELTDAVVPSGGNVAIYDAPTNTLRFHTNSACNASGTDITESHHHATWVFTEPGTYELTFQVTGTHTTDGPVTSDEHTYTFDVG</sequence>
<dbReference type="InterPro" id="IPR022435">
    <property type="entry name" value="Surface-anchored_actinobac"/>
</dbReference>
<feature type="chain" id="PRO_5046648042" description="Surface-anchored protein" evidence="1">
    <location>
        <begin position="30"/>
        <end position="209"/>
    </location>
</feature>
<proteinExistence type="predicted"/>
<gene>
    <name evidence="2" type="ORF">GCM10009830_01270</name>
</gene>
<accession>A0ABN2FVA2</accession>
<reference evidence="2 3" key="1">
    <citation type="journal article" date="2019" name="Int. J. Syst. Evol. Microbiol.">
        <title>The Global Catalogue of Microorganisms (GCM) 10K type strain sequencing project: providing services to taxonomists for standard genome sequencing and annotation.</title>
        <authorList>
            <consortium name="The Broad Institute Genomics Platform"/>
            <consortium name="The Broad Institute Genome Sequencing Center for Infectious Disease"/>
            <person name="Wu L."/>
            <person name="Ma J."/>
        </authorList>
    </citation>
    <scope>NUCLEOTIDE SEQUENCE [LARGE SCALE GENOMIC DNA]</scope>
    <source>
        <strain evidence="2 3">JCM 16001</strain>
    </source>
</reference>
<protein>
    <recommendedName>
        <fullName evidence="4">Surface-anchored protein</fullName>
    </recommendedName>
</protein>
<evidence type="ECO:0000313" key="3">
    <source>
        <dbReference type="Proteomes" id="UP001499851"/>
    </source>
</evidence>